<dbReference type="EMBL" id="JH822444">
    <property type="protein sequence ID" value="EKC17614.1"/>
    <property type="molecule type" value="Genomic_DNA"/>
</dbReference>
<dbReference type="PROSITE" id="PS51154">
    <property type="entry name" value="MACRO"/>
    <property type="match status" value="1"/>
</dbReference>
<protein>
    <submittedName>
        <fullName evidence="1">Poly [ADP-ribose] polymerase 14</fullName>
    </submittedName>
</protein>
<name>K1PFM0_MAGGI</name>
<dbReference type="InParanoid" id="K1PFM0"/>
<evidence type="ECO:0000313" key="1">
    <source>
        <dbReference type="EMBL" id="EKC17614.1"/>
    </source>
</evidence>
<dbReference type="HOGENOM" id="CLU_1994796_0_0_1"/>
<dbReference type="Pfam" id="PF01661">
    <property type="entry name" value="Macro"/>
    <property type="match status" value="1"/>
</dbReference>
<accession>K1PFM0</accession>
<sequence length="125" mass="13716">MNGDVLSFDGFDCLVSPTNEHLDLKKGGFSAAILARAGEKVQEECFKAISNRNKIEVGNCVSTTAGNLNYSLIIHTVVCPWRYFSSKYRAQDALNHIKEVVSRCLSLASKMKMRSIVFPAIGSGK</sequence>
<reference evidence="1" key="1">
    <citation type="journal article" date="2012" name="Nature">
        <title>The oyster genome reveals stress adaptation and complexity of shell formation.</title>
        <authorList>
            <person name="Zhang G."/>
            <person name="Fang X."/>
            <person name="Guo X."/>
            <person name="Li L."/>
            <person name="Luo R."/>
            <person name="Xu F."/>
            <person name="Yang P."/>
            <person name="Zhang L."/>
            <person name="Wang X."/>
            <person name="Qi H."/>
            <person name="Xiong Z."/>
            <person name="Que H."/>
            <person name="Xie Y."/>
            <person name="Holland P.W."/>
            <person name="Paps J."/>
            <person name="Zhu Y."/>
            <person name="Wu F."/>
            <person name="Chen Y."/>
            <person name="Wang J."/>
            <person name="Peng C."/>
            <person name="Meng J."/>
            <person name="Yang L."/>
            <person name="Liu J."/>
            <person name="Wen B."/>
            <person name="Zhang N."/>
            <person name="Huang Z."/>
            <person name="Zhu Q."/>
            <person name="Feng Y."/>
            <person name="Mount A."/>
            <person name="Hedgecock D."/>
            <person name="Xu Z."/>
            <person name="Liu Y."/>
            <person name="Domazet-Loso T."/>
            <person name="Du Y."/>
            <person name="Sun X."/>
            <person name="Zhang S."/>
            <person name="Liu B."/>
            <person name="Cheng P."/>
            <person name="Jiang X."/>
            <person name="Li J."/>
            <person name="Fan D."/>
            <person name="Wang W."/>
            <person name="Fu W."/>
            <person name="Wang T."/>
            <person name="Wang B."/>
            <person name="Zhang J."/>
            <person name="Peng Z."/>
            <person name="Li Y."/>
            <person name="Li N."/>
            <person name="Wang J."/>
            <person name="Chen M."/>
            <person name="He Y."/>
            <person name="Tan F."/>
            <person name="Song X."/>
            <person name="Zheng Q."/>
            <person name="Huang R."/>
            <person name="Yang H."/>
            <person name="Du X."/>
            <person name="Chen L."/>
            <person name="Yang M."/>
            <person name="Gaffney P.M."/>
            <person name="Wang S."/>
            <person name="Luo L."/>
            <person name="She Z."/>
            <person name="Ming Y."/>
            <person name="Huang W."/>
            <person name="Zhang S."/>
            <person name="Huang B."/>
            <person name="Zhang Y."/>
            <person name="Qu T."/>
            <person name="Ni P."/>
            <person name="Miao G."/>
            <person name="Wang J."/>
            <person name="Wang Q."/>
            <person name="Steinberg C.E."/>
            <person name="Wang H."/>
            <person name="Li N."/>
            <person name="Qian L."/>
            <person name="Zhang G."/>
            <person name="Li Y."/>
            <person name="Yang H."/>
            <person name="Liu X."/>
            <person name="Wang J."/>
            <person name="Yin Y."/>
            <person name="Wang J."/>
        </authorList>
    </citation>
    <scope>NUCLEOTIDE SEQUENCE [LARGE SCALE GENOMIC DNA]</scope>
    <source>
        <strain evidence="1">05x7-T-G4-1.051#20</strain>
    </source>
</reference>
<organism evidence="1">
    <name type="scientific">Magallana gigas</name>
    <name type="common">Pacific oyster</name>
    <name type="synonym">Crassostrea gigas</name>
    <dbReference type="NCBI Taxonomy" id="29159"/>
    <lineage>
        <taxon>Eukaryota</taxon>
        <taxon>Metazoa</taxon>
        <taxon>Spiralia</taxon>
        <taxon>Lophotrochozoa</taxon>
        <taxon>Mollusca</taxon>
        <taxon>Bivalvia</taxon>
        <taxon>Autobranchia</taxon>
        <taxon>Pteriomorphia</taxon>
        <taxon>Ostreida</taxon>
        <taxon>Ostreoidea</taxon>
        <taxon>Ostreidae</taxon>
        <taxon>Magallana</taxon>
    </lineage>
</organism>
<dbReference type="Gene3D" id="3.40.220.10">
    <property type="entry name" value="Leucine Aminopeptidase, subunit E, domain 1"/>
    <property type="match status" value="1"/>
</dbReference>
<proteinExistence type="predicted"/>
<dbReference type="InterPro" id="IPR043472">
    <property type="entry name" value="Macro_dom-like"/>
</dbReference>
<dbReference type="SMART" id="SM00506">
    <property type="entry name" value="A1pp"/>
    <property type="match status" value="1"/>
</dbReference>
<dbReference type="PANTHER" id="PTHR11106">
    <property type="entry name" value="GANGLIOSIDE INDUCED DIFFERENTIATION ASSOCIATED PROTEIN 2-RELATED"/>
    <property type="match status" value="1"/>
</dbReference>
<gene>
    <name evidence="1" type="ORF">CGI_10000464</name>
</gene>
<dbReference type="AlphaFoldDB" id="K1PFM0"/>
<dbReference type="PANTHER" id="PTHR11106:SF111">
    <property type="entry name" value="MACRO DOMAIN-CONTAINING PROTEIN"/>
    <property type="match status" value="1"/>
</dbReference>
<dbReference type="InterPro" id="IPR002589">
    <property type="entry name" value="Macro_dom"/>
</dbReference>
<dbReference type="SUPFAM" id="SSF52949">
    <property type="entry name" value="Macro domain-like"/>
    <property type="match status" value="1"/>
</dbReference>